<comment type="caution">
    <text evidence="1">The sequence shown here is derived from an EMBL/GenBank/DDBJ whole genome shotgun (WGS) entry which is preliminary data.</text>
</comment>
<dbReference type="GeneID" id="63841710"/>
<evidence type="ECO:0000313" key="1">
    <source>
        <dbReference type="EMBL" id="KAF3763097.1"/>
    </source>
</evidence>
<keyword evidence="2" id="KW-1185">Reference proteome</keyword>
<reference evidence="1" key="1">
    <citation type="journal article" date="2020" name="Phytopathology">
        <title>Genome sequence of the chestnut blight fungus Cryphonectria parasitica EP155: A fundamental resource for an archetypical invasive plant pathogen.</title>
        <authorList>
            <person name="Crouch J.A."/>
            <person name="Dawe A."/>
            <person name="Aerts A."/>
            <person name="Barry K."/>
            <person name="Churchill A.C.L."/>
            <person name="Grimwood J."/>
            <person name="Hillman B."/>
            <person name="Milgroom M.G."/>
            <person name="Pangilinan J."/>
            <person name="Smith M."/>
            <person name="Salamov A."/>
            <person name="Schmutz J."/>
            <person name="Yadav J."/>
            <person name="Grigoriev I.V."/>
            <person name="Nuss D."/>
        </authorList>
    </citation>
    <scope>NUCLEOTIDE SEQUENCE</scope>
    <source>
        <strain evidence="1">EP155</strain>
    </source>
</reference>
<dbReference type="AlphaFoldDB" id="A0A9P5CMB8"/>
<gene>
    <name evidence="1" type="ORF">M406DRAFT_57242</name>
</gene>
<proteinExistence type="predicted"/>
<evidence type="ECO:0000313" key="2">
    <source>
        <dbReference type="Proteomes" id="UP000803844"/>
    </source>
</evidence>
<organism evidence="1 2">
    <name type="scientific">Cryphonectria parasitica (strain ATCC 38755 / EP155)</name>
    <dbReference type="NCBI Taxonomy" id="660469"/>
    <lineage>
        <taxon>Eukaryota</taxon>
        <taxon>Fungi</taxon>
        <taxon>Dikarya</taxon>
        <taxon>Ascomycota</taxon>
        <taxon>Pezizomycotina</taxon>
        <taxon>Sordariomycetes</taxon>
        <taxon>Sordariomycetidae</taxon>
        <taxon>Diaporthales</taxon>
        <taxon>Cryphonectriaceae</taxon>
        <taxon>Cryphonectria-Endothia species complex</taxon>
        <taxon>Cryphonectria</taxon>
    </lineage>
</organism>
<accession>A0A9P5CMB8</accession>
<sequence>MDPGVESTSYVHVSCLRVDDERRRACVLGHPAGRLLLVWSWYIAQGSEIEASRLRQSTDATTVL</sequence>
<dbReference type="RefSeq" id="XP_040774076.1">
    <property type="nucleotide sequence ID" value="XM_040924581.1"/>
</dbReference>
<dbReference type="EMBL" id="MU032349">
    <property type="protein sequence ID" value="KAF3763097.1"/>
    <property type="molecule type" value="Genomic_DNA"/>
</dbReference>
<dbReference type="Proteomes" id="UP000803844">
    <property type="component" value="Unassembled WGS sequence"/>
</dbReference>
<protein>
    <submittedName>
        <fullName evidence="1">Uncharacterized protein</fullName>
    </submittedName>
</protein>
<name>A0A9P5CMB8_CRYP1</name>
<feature type="non-terminal residue" evidence="1">
    <location>
        <position position="64"/>
    </location>
</feature>